<keyword evidence="5 7" id="KW-0675">Receptor</keyword>
<feature type="region of interest" description="Disordered" evidence="2">
    <location>
        <begin position="466"/>
        <end position="491"/>
    </location>
</feature>
<feature type="compositionally biased region" description="Polar residues" evidence="2">
    <location>
        <begin position="547"/>
        <end position="568"/>
    </location>
</feature>
<dbReference type="AlphaFoldDB" id="A0FIL2"/>
<accession>A0FIL2</accession>
<keyword evidence="6" id="KW-1185">Reference proteome</keyword>
<feature type="compositionally biased region" description="Basic and acidic residues" evidence="2">
    <location>
        <begin position="466"/>
        <end position="482"/>
    </location>
</feature>
<proteinExistence type="evidence at transcript level"/>
<evidence type="ECO:0000313" key="7">
    <source>
        <dbReference type="RefSeq" id="NP_001267774.1"/>
    </source>
</evidence>
<dbReference type="GO" id="GO:0005737">
    <property type="term" value="C:cytoplasm"/>
    <property type="evidence" value="ECO:0007669"/>
    <property type="project" value="TreeGrafter"/>
</dbReference>
<dbReference type="GO" id="GO:0007169">
    <property type="term" value="P:cell surface receptor protein tyrosine kinase signaling pathway"/>
    <property type="evidence" value="ECO:0007669"/>
    <property type="project" value="TreeGrafter"/>
</dbReference>
<feature type="region of interest" description="Disordered" evidence="2">
    <location>
        <begin position="528"/>
        <end position="576"/>
    </location>
</feature>
<dbReference type="SUPFAM" id="SSF50729">
    <property type="entry name" value="PH domain-like"/>
    <property type="match status" value="2"/>
</dbReference>
<dbReference type="InterPro" id="IPR001849">
    <property type="entry name" value="PH_domain"/>
</dbReference>
<feature type="compositionally biased region" description="Basic and acidic residues" evidence="2">
    <location>
        <begin position="528"/>
        <end position="546"/>
    </location>
</feature>
<dbReference type="SMART" id="SM00310">
    <property type="entry name" value="PTBI"/>
    <property type="match status" value="1"/>
</dbReference>
<dbReference type="InterPro" id="IPR050996">
    <property type="entry name" value="Docking_Protein_DOK"/>
</dbReference>
<dbReference type="EMBL" id="EF010985">
    <property type="protein sequence ID" value="ABJ99086.1"/>
    <property type="molecule type" value="mRNA"/>
</dbReference>
<feature type="domain" description="PH" evidence="3">
    <location>
        <begin position="5"/>
        <end position="114"/>
    </location>
</feature>
<dbReference type="Pfam" id="PF00169">
    <property type="entry name" value="PH"/>
    <property type="match status" value="1"/>
</dbReference>
<evidence type="ECO:0000259" key="3">
    <source>
        <dbReference type="PROSITE" id="PS50003"/>
    </source>
</evidence>
<dbReference type="PANTHER" id="PTHR21258">
    <property type="entry name" value="DOCKING PROTEIN RELATED"/>
    <property type="match status" value="1"/>
</dbReference>
<dbReference type="GeneID" id="100192280"/>
<sequence length="717" mass="81970">MSQDKYIRKGTLLKCPHKPLNPFKQKWQSRWFVLYDNSEHGRVRIEYYDSEKFWQQEKSKRVISLSNCVSIKLVWNKEYNHVIEIVIPDRTIHLAAQSKEEQKLWFKDMCEIIFGNSSKSSLVQVVKKLSSEHDIGYHSLSRTTKEEIDNSPRSLHTVPEVSHEVDSGDLLIKENKETRKINKVSSVGSELSSLVSFESGFDDASSMTSTITEGCTYPVSIRATIASQKAGMNGKYLLQVTPLSLLLIDIPSQCVICEWPIQFLRRYGRGRTKFSFEASEKCKHGKGVYTFDTLDGDSIFHIVHAHVQGISAKNHSSVHEGFKPIGRSFHNSEGKLLDKLSEISFKGDSHIGEGSNDVLNVNPSDSVSQSGTLQRSYGVDSNNTLKRDMSIGSGISLEIAQNISDNTEESKHFRKRFENFDPRTRCEILESSFDEEPLDDMGKSDDDDLVHTLDHKPIRNLETLCEKPEKDNQPFLNHEDKKKKPVKRSSSLKLFASLKPNSSKELKKSNSVRRSSSFRNRFFKSKSTDVNKDSDKKYKNISKSDYDLTTDSQPTQPTDLTPPSLTPNISPPSPCIISKHNKVKEIIAKAIEDDMSRSSETEFQEKESPVQNRSIRRKFPVRHKSNEMLGNGNEKNVFTPSRLSSSFAGYDYRGNAAVCHVSNSDKDNEKEELKRLQRRTQSVMRKVELYEGIRRQADEHKINNYTFWRKRQQLGKY</sequence>
<dbReference type="PROSITE" id="PS50003">
    <property type="entry name" value="PH_DOMAIN"/>
    <property type="match status" value="1"/>
</dbReference>
<name>A0FIL2_HYDVU</name>
<reference evidence="5" key="1">
    <citation type="submission" date="2006-09" db="EMBL/GenBank/DDBJ databases">
        <title>A Hydra gene encoding an insulin receptor substrate-related protein.</title>
        <authorList>
            <person name="Steele R.E."/>
            <person name="Chan T.A."/>
        </authorList>
    </citation>
    <scope>NUCLEOTIDE SEQUENCE</scope>
</reference>
<evidence type="ECO:0000313" key="5">
    <source>
        <dbReference type="EMBL" id="ABJ99086.1"/>
    </source>
</evidence>
<dbReference type="PANTHER" id="PTHR21258:SF62">
    <property type="entry name" value="INSULIN RECEPTOR SUBSTRATE 1"/>
    <property type="match status" value="1"/>
</dbReference>
<evidence type="ECO:0000256" key="1">
    <source>
        <dbReference type="SAM" id="Coils"/>
    </source>
</evidence>
<protein>
    <submittedName>
        <fullName evidence="5 7">Insulin receptor substrate-related protein</fullName>
    </submittedName>
</protein>
<feature type="domain" description="IRS-type PTB" evidence="4">
    <location>
        <begin position="213"/>
        <end position="317"/>
    </location>
</feature>
<dbReference type="OrthoDB" id="6020914at2759"/>
<feature type="coiled-coil region" evidence="1">
    <location>
        <begin position="659"/>
        <end position="686"/>
    </location>
</feature>
<dbReference type="InterPro" id="IPR002404">
    <property type="entry name" value="IRS_PTB"/>
</dbReference>
<dbReference type="InterPro" id="IPR011993">
    <property type="entry name" value="PH-like_dom_sf"/>
</dbReference>
<feature type="compositionally biased region" description="Basic and acidic residues" evidence="2">
    <location>
        <begin position="440"/>
        <end position="450"/>
    </location>
</feature>
<dbReference type="Proteomes" id="UP001652625">
    <property type="component" value="Chromosome 03"/>
</dbReference>
<gene>
    <name evidence="7" type="primary">LOC100192280</name>
</gene>
<keyword evidence="1" id="KW-0175">Coiled coil</keyword>
<dbReference type="Pfam" id="PF02174">
    <property type="entry name" value="IRS"/>
    <property type="match status" value="1"/>
</dbReference>
<dbReference type="Gene3D" id="2.30.29.30">
    <property type="entry name" value="Pleckstrin-homology domain (PH domain)/Phosphotyrosine-binding domain (PTB)"/>
    <property type="match status" value="2"/>
</dbReference>
<organism evidence="5">
    <name type="scientific">Hydra vulgaris</name>
    <name type="common">Hydra</name>
    <name type="synonym">Hydra attenuata</name>
    <dbReference type="NCBI Taxonomy" id="6087"/>
    <lineage>
        <taxon>Eukaryota</taxon>
        <taxon>Metazoa</taxon>
        <taxon>Cnidaria</taxon>
        <taxon>Hydrozoa</taxon>
        <taxon>Hydroidolina</taxon>
        <taxon>Anthoathecata</taxon>
        <taxon>Aplanulata</taxon>
        <taxon>Hydridae</taxon>
        <taxon>Hydra</taxon>
    </lineage>
</organism>
<dbReference type="SMART" id="SM01244">
    <property type="entry name" value="IRS"/>
    <property type="match status" value="1"/>
</dbReference>
<feature type="region of interest" description="Disordered" evidence="2">
    <location>
        <begin position="431"/>
        <end position="450"/>
    </location>
</feature>
<reference evidence="7" key="2">
    <citation type="submission" date="2025-04" db="UniProtKB">
        <authorList>
            <consortium name="RefSeq"/>
        </authorList>
    </citation>
    <scope>IDENTIFICATION</scope>
</reference>
<evidence type="ECO:0000313" key="6">
    <source>
        <dbReference type="Proteomes" id="UP001652625"/>
    </source>
</evidence>
<dbReference type="KEGG" id="hmg:100192280"/>
<evidence type="ECO:0000256" key="2">
    <source>
        <dbReference type="SAM" id="MobiDB-lite"/>
    </source>
</evidence>
<dbReference type="PROSITE" id="PS51064">
    <property type="entry name" value="IRS_PTB"/>
    <property type="match status" value="1"/>
</dbReference>
<dbReference type="RefSeq" id="NP_001267774.1">
    <property type="nucleotide sequence ID" value="NM_001280845.1"/>
</dbReference>
<evidence type="ECO:0000259" key="4">
    <source>
        <dbReference type="PROSITE" id="PS51064"/>
    </source>
</evidence>
<dbReference type="SMART" id="SM00233">
    <property type="entry name" value="PH"/>
    <property type="match status" value="1"/>
</dbReference>